<sequence>MALLGLLLAACTHSLIVVDPPGDLRPARTYDHPVGEYFDPSVTWIEGTAMFMSADCAAHQFPYSVGSGMADLLKRIDRASFSRVDPMTGPTQEIPGVRRAIIFERALMRVTFRSERISFGTVRRAAEARLEIQLRLSIDGFSVPLDMVIGRGDAQADGSVFAGCGAIGDLIPIAISRSLEAAAADYMTRIGDLRRF</sequence>
<evidence type="ECO:0008006" key="3">
    <source>
        <dbReference type="Google" id="ProtNLM"/>
    </source>
</evidence>
<organism evidence="1 2">
    <name type="scientific">Inquilinus limosus</name>
    <dbReference type="NCBI Taxonomy" id="171674"/>
    <lineage>
        <taxon>Bacteria</taxon>
        <taxon>Pseudomonadati</taxon>
        <taxon>Pseudomonadota</taxon>
        <taxon>Alphaproteobacteria</taxon>
        <taxon>Rhodospirillales</taxon>
        <taxon>Rhodospirillaceae</taxon>
        <taxon>Inquilinus</taxon>
    </lineage>
</organism>
<dbReference type="Proteomes" id="UP000700706">
    <property type="component" value="Unassembled WGS sequence"/>
</dbReference>
<evidence type="ECO:0000313" key="1">
    <source>
        <dbReference type="EMBL" id="MBW8725625.1"/>
    </source>
</evidence>
<gene>
    <name evidence="1" type="ORF">JF625_10800</name>
</gene>
<accession>A0A952FLY5</accession>
<protein>
    <recommendedName>
        <fullName evidence="3">Lipoprotein</fullName>
    </recommendedName>
</protein>
<evidence type="ECO:0000313" key="2">
    <source>
        <dbReference type="Proteomes" id="UP000700706"/>
    </source>
</evidence>
<reference evidence="1" key="1">
    <citation type="submission" date="2020-06" db="EMBL/GenBank/DDBJ databases">
        <title>Stable isotope informed genome-resolved metagenomics uncovers potential trophic interactions in rhizosphere soil.</title>
        <authorList>
            <person name="Starr E.P."/>
            <person name="Shi S."/>
            <person name="Blazewicz S.J."/>
            <person name="Koch B.J."/>
            <person name="Probst A.J."/>
            <person name="Hungate B.A."/>
            <person name="Pett-Ridge J."/>
            <person name="Firestone M.K."/>
            <person name="Banfield J.F."/>
        </authorList>
    </citation>
    <scope>NUCLEOTIDE SEQUENCE</scope>
    <source>
        <strain evidence="1">YM_69_17</strain>
    </source>
</reference>
<dbReference type="AlphaFoldDB" id="A0A952FLY5"/>
<dbReference type="EMBL" id="JAEKLZ010000179">
    <property type="protein sequence ID" value="MBW8725625.1"/>
    <property type="molecule type" value="Genomic_DNA"/>
</dbReference>
<comment type="caution">
    <text evidence="1">The sequence shown here is derived from an EMBL/GenBank/DDBJ whole genome shotgun (WGS) entry which is preliminary data.</text>
</comment>
<proteinExistence type="predicted"/>
<name>A0A952FLY5_9PROT</name>